<dbReference type="FunFam" id="1.10.10.60:FF:000132">
    <property type="entry name" value="AraC family transcriptional regulator"/>
    <property type="match status" value="1"/>
</dbReference>
<keyword evidence="4" id="KW-0804">Transcription</keyword>
<gene>
    <name evidence="7" type="ORF">PHO31112_02374</name>
</gene>
<dbReference type="InterPro" id="IPR014710">
    <property type="entry name" value="RmlC-like_jellyroll"/>
</dbReference>
<dbReference type="PANTHER" id="PTHR11019">
    <property type="entry name" value="HTH-TYPE TRANSCRIPTIONAL REGULATOR NIMR"/>
    <property type="match status" value="1"/>
</dbReference>
<dbReference type="Gene3D" id="2.60.120.10">
    <property type="entry name" value="Jelly Rolls"/>
    <property type="match status" value="1"/>
</dbReference>
<dbReference type="SMART" id="SM00342">
    <property type="entry name" value="HTH_ARAC"/>
    <property type="match status" value="1"/>
</dbReference>
<feature type="domain" description="HTH araC/xylS-type" evidence="6">
    <location>
        <begin position="201"/>
        <end position="301"/>
    </location>
</feature>
<dbReference type="SUPFAM" id="SSF51182">
    <property type="entry name" value="RmlC-like cupins"/>
    <property type="match status" value="1"/>
</dbReference>
<proteinExistence type="predicted"/>
<dbReference type="InterPro" id="IPR009057">
    <property type="entry name" value="Homeodomain-like_sf"/>
</dbReference>
<dbReference type="Gene3D" id="1.10.10.60">
    <property type="entry name" value="Homeodomain-like"/>
    <property type="match status" value="1"/>
</dbReference>
<dbReference type="Proteomes" id="UP000343317">
    <property type="component" value="Unassembled WGS sequence"/>
</dbReference>
<evidence type="ECO:0000259" key="6">
    <source>
        <dbReference type="PROSITE" id="PS01124"/>
    </source>
</evidence>
<dbReference type="InterPro" id="IPR018060">
    <property type="entry name" value="HTH_AraC"/>
</dbReference>
<dbReference type="GO" id="GO:0043565">
    <property type="term" value="F:sequence-specific DNA binding"/>
    <property type="evidence" value="ECO:0007669"/>
    <property type="project" value="InterPro"/>
</dbReference>
<evidence type="ECO:0000313" key="8">
    <source>
        <dbReference type="Proteomes" id="UP000343317"/>
    </source>
</evidence>
<accession>A0A5E4V1K1</accession>
<keyword evidence="3" id="KW-0238">DNA-binding</keyword>
<evidence type="ECO:0000256" key="2">
    <source>
        <dbReference type="ARBA" id="ARBA00023015"/>
    </source>
</evidence>
<dbReference type="InterPro" id="IPR011051">
    <property type="entry name" value="RmlC_Cupin_sf"/>
</dbReference>
<dbReference type="PROSITE" id="PS00041">
    <property type="entry name" value="HTH_ARAC_FAMILY_1"/>
    <property type="match status" value="1"/>
</dbReference>
<organism evidence="7 8">
    <name type="scientific">Pandoraea horticolens</name>
    <dbReference type="NCBI Taxonomy" id="2508298"/>
    <lineage>
        <taxon>Bacteria</taxon>
        <taxon>Pseudomonadati</taxon>
        <taxon>Pseudomonadota</taxon>
        <taxon>Betaproteobacteria</taxon>
        <taxon>Burkholderiales</taxon>
        <taxon>Burkholderiaceae</taxon>
        <taxon>Pandoraea</taxon>
    </lineage>
</organism>
<dbReference type="InterPro" id="IPR020449">
    <property type="entry name" value="Tscrpt_reg_AraC-type_HTH"/>
</dbReference>
<dbReference type="PANTHER" id="PTHR11019:SF199">
    <property type="entry name" value="HTH-TYPE TRANSCRIPTIONAL REGULATOR NIMR"/>
    <property type="match status" value="1"/>
</dbReference>
<dbReference type="AlphaFoldDB" id="A0A5E4V1K1"/>
<dbReference type="CDD" id="cd06124">
    <property type="entry name" value="cupin_NimR-like_N"/>
    <property type="match status" value="1"/>
</dbReference>
<evidence type="ECO:0000256" key="5">
    <source>
        <dbReference type="SAM" id="MobiDB-lite"/>
    </source>
</evidence>
<dbReference type="PROSITE" id="PS01124">
    <property type="entry name" value="HTH_ARAC_FAMILY_2"/>
    <property type="match status" value="1"/>
</dbReference>
<dbReference type="SUPFAM" id="SSF46689">
    <property type="entry name" value="Homeodomain-like"/>
    <property type="match status" value="1"/>
</dbReference>
<dbReference type="PRINTS" id="PR00032">
    <property type="entry name" value="HTHARAC"/>
</dbReference>
<evidence type="ECO:0000313" key="7">
    <source>
        <dbReference type="EMBL" id="VVE06001.1"/>
    </source>
</evidence>
<feature type="region of interest" description="Disordered" evidence="5">
    <location>
        <begin position="35"/>
        <end position="58"/>
    </location>
</feature>
<evidence type="ECO:0000256" key="3">
    <source>
        <dbReference type="ARBA" id="ARBA00023125"/>
    </source>
</evidence>
<sequence>MPDAGYRRKMACVATGISYASDSLSVTPIKTNTIANMPRPVPAPATRPNYSPTPRTAPSREMPVVAHLRSPPPAALIEPHSHEWGQLICLRRGGLRITAGETCLIAPVFRAAWVPAGMPHEVAVLGEAQFYAVYLWPGASPLPPDRCLVLDASPLLRDLAAALAGGIPVDDRRHGLVMSLLLEELRVAPSASLDLRLPDDRRLRQLCEALMERPDDDRSLSHWAQEVGASERTLARLFSTELGTSFGAWRQQVRLARAVDWIARGVPVATVAMRLGYANPAAFSAMFRRALGVSPREFTREERVRS</sequence>
<dbReference type="Pfam" id="PF12833">
    <property type="entry name" value="HTH_18"/>
    <property type="match status" value="1"/>
</dbReference>
<keyword evidence="8" id="KW-1185">Reference proteome</keyword>
<evidence type="ECO:0000256" key="1">
    <source>
        <dbReference type="ARBA" id="ARBA00022491"/>
    </source>
</evidence>
<dbReference type="InterPro" id="IPR018062">
    <property type="entry name" value="HTH_AraC-typ_CS"/>
</dbReference>
<name>A0A5E4V1K1_9BURK</name>
<keyword evidence="1" id="KW-0678">Repressor</keyword>
<keyword evidence="2" id="KW-0805">Transcription regulation</keyword>
<reference evidence="7 8" key="1">
    <citation type="submission" date="2019-08" db="EMBL/GenBank/DDBJ databases">
        <authorList>
            <person name="Peeters C."/>
        </authorList>
    </citation>
    <scope>NUCLEOTIDE SEQUENCE [LARGE SCALE GENOMIC DNA]</scope>
    <source>
        <strain evidence="7 8">LMG 31112</strain>
    </source>
</reference>
<evidence type="ECO:0000256" key="4">
    <source>
        <dbReference type="ARBA" id="ARBA00023163"/>
    </source>
</evidence>
<protein>
    <submittedName>
        <fullName evidence="7">AraC family transcriptional regulator</fullName>
    </submittedName>
</protein>
<dbReference type="EMBL" id="CABPSM010000006">
    <property type="protein sequence ID" value="VVE06001.1"/>
    <property type="molecule type" value="Genomic_DNA"/>
</dbReference>
<dbReference type="GO" id="GO:0003700">
    <property type="term" value="F:DNA-binding transcription factor activity"/>
    <property type="evidence" value="ECO:0007669"/>
    <property type="project" value="InterPro"/>
</dbReference>